<keyword evidence="7" id="KW-0645">Protease</keyword>
<comment type="subcellular location">
    <subcellularLocation>
        <location evidence="2">Cell membrane</location>
        <topology evidence="2">Single-pass type II membrane protein</topology>
    </subcellularLocation>
    <subcellularLocation>
        <location evidence="7">Membrane</location>
        <topology evidence="7">Single-pass type II membrane protein</topology>
    </subcellularLocation>
</comment>
<dbReference type="Pfam" id="PF10502">
    <property type="entry name" value="Peptidase_S26"/>
    <property type="match status" value="1"/>
</dbReference>
<evidence type="ECO:0000259" key="8">
    <source>
        <dbReference type="Pfam" id="PF10502"/>
    </source>
</evidence>
<dbReference type="EMBL" id="BMDH01000002">
    <property type="protein sequence ID" value="GGI14395.1"/>
    <property type="molecule type" value="Genomic_DNA"/>
</dbReference>
<dbReference type="PANTHER" id="PTHR43390">
    <property type="entry name" value="SIGNAL PEPTIDASE I"/>
    <property type="match status" value="1"/>
</dbReference>
<keyword evidence="7" id="KW-1133">Transmembrane helix</keyword>
<gene>
    <name evidence="9" type="ORF">GCM10007377_10720</name>
</gene>
<dbReference type="PROSITE" id="PS00761">
    <property type="entry name" value="SPASE_I_3"/>
    <property type="match status" value="1"/>
</dbReference>
<dbReference type="InterPro" id="IPR019758">
    <property type="entry name" value="Pept_S26A_signal_pept_1_CS"/>
</dbReference>
<dbReference type="GO" id="GO:0009003">
    <property type="term" value="F:signal peptidase activity"/>
    <property type="evidence" value="ECO:0007669"/>
    <property type="project" value="UniProtKB-EC"/>
</dbReference>
<comment type="caution">
    <text evidence="9">The sequence shown here is derived from an EMBL/GenBank/DDBJ whole genome shotgun (WGS) entry which is preliminary data.</text>
</comment>
<keyword evidence="7" id="KW-0472">Membrane</keyword>
<dbReference type="GO" id="GO:0004252">
    <property type="term" value="F:serine-type endopeptidase activity"/>
    <property type="evidence" value="ECO:0007669"/>
    <property type="project" value="InterPro"/>
</dbReference>
<dbReference type="InterPro" id="IPR000223">
    <property type="entry name" value="Pept_S26A_signal_pept_1"/>
</dbReference>
<reference evidence="9" key="1">
    <citation type="journal article" date="2014" name="Int. J. Syst. Evol. Microbiol.">
        <title>Complete genome sequence of Corynebacterium casei LMG S-19264T (=DSM 44701T), isolated from a smear-ripened cheese.</title>
        <authorList>
            <consortium name="US DOE Joint Genome Institute (JGI-PGF)"/>
            <person name="Walter F."/>
            <person name="Albersmeier A."/>
            <person name="Kalinowski J."/>
            <person name="Ruckert C."/>
        </authorList>
    </citation>
    <scope>NUCLEOTIDE SEQUENCE</scope>
    <source>
        <strain evidence="9">CCM 8606</strain>
    </source>
</reference>
<dbReference type="PRINTS" id="PR00727">
    <property type="entry name" value="LEADERPTASE"/>
</dbReference>
<dbReference type="GO" id="GO:0005886">
    <property type="term" value="C:plasma membrane"/>
    <property type="evidence" value="ECO:0007669"/>
    <property type="project" value="UniProtKB-SubCell"/>
</dbReference>
<keyword evidence="5 7" id="KW-0378">Hydrolase</keyword>
<evidence type="ECO:0000313" key="9">
    <source>
        <dbReference type="EMBL" id="GGI14395.1"/>
    </source>
</evidence>
<dbReference type="RefSeq" id="WP_229714777.1">
    <property type="nucleotide sequence ID" value="NZ_BMDH01000002.1"/>
</dbReference>
<evidence type="ECO:0000256" key="1">
    <source>
        <dbReference type="ARBA" id="ARBA00000677"/>
    </source>
</evidence>
<reference evidence="9" key="2">
    <citation type="submission" date="2020-09" db="EMBL/GenBank/DDBJ databases">
        <authorList>
            <person name="Sun Q."/>
            <person name="Sedlacek I."/>
        </authorList>
    </citation>
    <scope>NUCLEOTIDE SEQUENCE</scope>
    <source>
        <strain evidence="9">CCM 8606</strain>
    </source>
</reference>
<dbReference type="CDD" id="cd06530">
    <property type="entry name" value="S26_SPase_I"/>
    <property type="match status" value="1"/>
</dbReference>
<evidence type="ECO:0000256" key="5">
    <source>
        <dbReference type="ARBA" id="ARBA00022801"/>
    </source>
</evidence>
<feature type="active site" evidence="6">
    <location>
        <position position="135"/>
    </location>
</feature>
<evidence type="ECO:0000256" key="6">
    <source>
        <dbReference type="PIRSR" id="PIRSR600223-1"/>
    </source>
</evidence>
<comment type="similarity">
    <text evidence="3 7">Belongs to the peptidase S26 family.</text>
</comment>
<protein>
    <recommendedName>
        <fullName evidence="4 7">Signal peptidase I</fullName>
        <ecNumber evidence="4 7">3.4.21.89</ecNumber>
    </recommendedName>
</protein>
<feature type="active site" evidence="6">
    <location>
        <position position="76"/>
    </location>
</feature>
<feature type="domain" description="Peptidase S26" evidence="8">
    <location>
        <begin position="52"/>
        <end position="226"/>
    </location>
</feature>
<keyword evidence="10" id="KW-1185">Reference proteome</keyword>
<dbReference type="EC" id="3.4.21.89" evidence="4 7"/>
<dbReference type="NCBIfam" id="TIGR02227">
    <property type="entry name" value="sigpep_I_bact"/>
    <property type="match status" value="1"/>
</dbReference>
<evidence type="ECO:0000256" key="7">
    <source>
        <dbReference type="RuleBase" id="RU362042"/>
    </source>
</evidence>
<dbReference type="InterPro" id="IPR036286">
    <property type="entry name" value="LexA/Signal_pep-like_sf"/>
</dbReference>
<name>A0A8J3AIC7_9BIFI</name>
<dbReference type="SUPFAM" id="SSF51306">
    <property type="entry name" value="LexA/Signal peptidase"/>
    <property type="match status" value="1"/>
</dbReference>
<dbReference type="InterPro" id="IPR019533">
    <property type="entry name" value="Peptidase_S26"/>
</dbReference>
<dbReference type="PANTHER" id="PTHR43390:SF1">
    <property type="entry name" value="CHLOROPLAST PROCESSING PEPTIDASE"/>
    <property type="match status" value="1"/>
</dbReference>
<dbReference type="GO" id="GO:0006465">
    <property type="term" value="P:signal peptide processing"/>
    <property type="evidence" value="ECO:0007669"/>
    <property type="project" value="InterPro"/>
</dbReference>
<dbReference type="Gene3D" id="2.10.109.10">
    <property type="entry name" value="Umud Fragment, subunit A"/>
    <property type="match status" value="1"/>
</dbReference>
<feature type="transmembrane region" description="Helical" evidence="7">
    <location>
        <begin position="48"/>
        <end position="70"/>
    </location>
</feature>
<proteinExistence type="inferred from homology"/>
<keyword evidence="7" id="KW-0812">Transmembrane</keyword>
<evidence type="ECO:0000256" key="3">
    <source>
        <dbReference type="ARBA" id="ARBA00009370"/>
    </source>
</evidence>
<evidence type="ECO:0000256" key="2">
    <source>
        <dbReference type="ARBA" id="ARBA00004401"/>
    </source>
</evidence>
<dbReference type="AlphaFoldDB" id="A0A8J3AIC7"/>
<sequence>MLRQSRVSGSHIASRRNMPVRVVQSGFRTSQLQQSQSSEPEAFTFKDFAIWGGIPIIVVLLLRLFVFGVYEIPSGSMMDTLQIGDQVITTRLTPGIGGGIKRGDVIVFKDPAHWLEGATTSSRLFSIDTKEYLIKRVIGLPGDVVACKGNGAPITINGVAIDDSAIRKPGVNPSDIPFSITVTDGNLFVMGDNRSNSADSRLHQEDGNQGLVPIHNVEGVALAVYWPVTQWSSLARPSGMFDGVGGITEVR</sequence>
<evidence type="ECO:0000313" key="10">
    <source>
        <dbReference type="Proteomes" id="UP000619536"/>
    </source>
</evidence>
<organism evidence="9 10">
    <name type="scientific">Galliscardovia ingluviei</name>
    <dbReference type="NCBI Taxonomy" id="1769422"/>
    <lineage>
        <taxon>Bacteria</taxon>
        <taxon>Bacillati</taxon>
        <taxon>Actinomycetota</taxon>
        <taxon>Actinomycetes</taxon>
        <taxon>Bifidobacteriales</taxon>
        <taxon>Bifidobacteriaceae</taxon>
        <taxon>Galliscardovia</taxon>
    </lineage>
</organism>
<evidence type="ECO:0000256" key="4">
    <source>
        <dbReference type="ARBA" id="ARBA00013208"/>
    </source>
</evidence>
<accession>A0A8J3AIC7</accession>
<comment type="catalytic activity">
    <reaction evidence="1 7">
        <text>Cleavage of hydrophobic, N-terminal signal or leader sequences from secreted and periplasmic proteins.</text>
        <dbReference type="EC" id="3.4.21.89"/>
    </reaction>
</comment>
<dbReference type="Proteomes" id="UP000619536">
    <property type="component" value="Unassembled WGS sequence"/>
</dbReference>